<feature type="compositionally biased region" description="Low complexity" evidence="1">
    <location>
        <begin position="806"/>
        <end position="815"/>
    </location>
</feature>
<feature type="compositionally biased region" description="Basic residues" evidence="1">
    <location>
        <begin position="153"/>
        <end position="168"/>
    </location>
</feature>
<accession>V8NU24</accession>
<sequence>MTGRKRPSNWRRLIEQLRHLAMDVPVQTVVVRRDFCPGLRPFLATAVKGITAADKLAVRIPAKVTKGDHVSPGRHCDRRKYESHSKNGKEERHKRVCRMWGQPIGTQTPDVTQSKAGVSNSSPPPSGLVFAHARRDGKGGRGRKTKERGEGRRTRKREGKRRKGKKGLRREEGIEEGRDGRRKGLRQEGRREGWKEGRNKGIEAGRKGLRREGQRKKKGRRERRKKEGRKGLRREGKRGTEEGWKKEIEAGRKGREGLKKEGRRKEGTEEGRKHLATTGQTQLLMRPSLKSSLTPPHTALKPLKALSHPSLRPIAPVLCKGHSPMMMIKIMAHITPRIIIICHGKRRKEGACEWSKSALSPTGHLLDLPVRHHGRPMSRLKQNLSRSCVICASMGNSAWIGQEKPSHCFDWVSFLIDGGNALKSTHLQVARIENYCYRSQKAGITYIQKTTRTLWLGLLSRGIFIKGLMDHLSNQEILLLRDPDHLRMQKDPDNRRDQRGRSAFLPRARVSLFFWTQPDPGISSPPTHSKTSLRSSRSLSCSLILLFPRAGIGNLLLWNRMWLFHPPAAAPSPVGKRKKDAALGGDSMEETMVEGTGLPVLGDSMEETLWCENWTSRARRRLYGGRTGLPALGDSMVGGTTLPALGDSMEEALWWENQTSSARRRLYGGRTRLPTLGEDSMVGEPDFRNDARWHLFNLRGPLRVMLVGLPGEKTTREGGNREEEKEEGEEEEEEEVVLHPTFKFFHQYLRLSLAALGIGADLVHVHSHDIHDLEGKRHRGEGENKGRILTPGRKHLQKNPPSSENTQRTPQSSSTSPPPFCKSPFLFRSDDVPWLGHETSARKPPSSDSTNDPTVLLLNPFLPPPPPPLCKSPLLLALMMFSSWSTKPSSSSSPSSSLLSKTHSFLDLMMFPSWVMKRLQGNPQAQRAPRTPQKIDTRWSPPSNRRMLRKTYLG</sequence>
<feature type="region of interest" description="Disordered" evidence="1">
    <location>
        <begin position="772"/>
        <end position="820"/>
    </location>
</feature>
<feature type="compositionally biased region" description="Polar residues" evidence="1">
    <location>
        <begin position="104"/>
        <end position="121"/>
    </location>
</feature>
<dbReference type="EMBL" id="AZIM01001851">
    <property type="protein sequence ID" value="ETE65560.1"/>
    <property type="molecule type" value="Genomic_DNA"/>
</dbReference>
<name>V8NU24_OPHHA</name>
<feature type="compositionally biased region" description="Basic residues" evidence="1">
    <location>
        <begin position="213"/>
        <end position="228"/>
    </location>
</feature>
<feature type="non-terminal residue" evidence="2">
    <location>
        <position position="1"/>
    </location>
</feature>
<protein>
    <submittedName>
        <fullName evidence="2">Cylicin-2</fullName>
    </submittedName>
</protein>
<evidence type="ECO:0000313" key="3">
    <source>
        <dbReference type="Proteomes" id="UP000018936"/>
    </source>
</evidence>
<reference evidence="2 3" key="1">
    <citation type="journal article" date="2013" name="Proc. Natl. Acad. Sci. U.S.A.">
        <title>The king cobra genome reveals dynamic gene evolution and adaptation in the snake venom system.</title>
        <authorList>
            <person name="Vonk F.J."/>
            <person name="Casewell N.R."/>
            <person name="Henkel C.V."/>
            <person name="Heimberg A.M."/>
            <person name="Jansen H.J."/>
            <person name="McCleary R.J."/>
            <person name="Kerkkamp H.M."/>
            <person name="Vos R.A."/>
            <person name="Guerreiro I."/>
            <person name="Calvete J.J."/>
            <person name="Wuster W."/>
            <person name="Woods A.E."/>
            <person name="Logan J.M."/>
            <person name="Harrison R.A."/>
            <person name="Castoe T.A."/>
            <person name="de Koning A.P."/>
            <person name="Pollock D.D."/>
            <person name="Yandell M."/>
            <person name="Calderon D."/>
            <person name="Renjifo C."/>
            <person name="Currier R.B."/>
            <person name="Salgado D."/>
            <person name="Pla D."/>
            <person name="Sanz L."/>
            <person name="Hyder A.S."/>
            <person name="Ribeiro J.M."/>
            <person name="Arntzen J.W."/>
            <person name="van den Thillart G.E."/>
            <person name="Boetzer M."/>
            <person name="Pirovano W."/>
            <person name="Dirks R.P."/>
            <person name="Spaink H.P."/>
            <person name="Duboule D."/>
            <person name="McGlinn E."/>
            <person name="Kini R.M."/>
            <person name="Richardson M.K."/>
        </authorList>
    </citation>
    <scope>NUCLEOTIDE SEQUENCE</scope>
    <source>
        <tissue evidence="2">Blood</tissue>
    </source>
</reference>
<dbReference type="AlphaFoldDB" id="V8NU24"/>
<feature type="compositionally biased region" description="Basic and acidic residues" evidence="1">
    <location>
        <begin position="772"/>
        <end position="786"/>
    </location>
</feature>
<gene>
    <name evidence="2" type="primary">CYLC2</name>
    <name evidence="2" type="ORF">L345_08679</name>
</gene>
<feature type="compositionally biased region" description="Basic and acidic residues" evidence="1">
    <location>
        <begin position="169"/>
        <end position="179"/>
    </location>
</feature>
<feature type="compositionally biased region" description="Basic and acidic residues" evidence="1">
    <location>
        <begin position="185"/>
        <end position="212"/>
    </location>
</feature>
<organism evidence="2 3">
    <name type="scientific">Ophiophagus hannah</name>
    <name type="common">King cobra</name>
    <name type="synonym">Naja hannah</name>
    <dbReference type="NCBI Taxonomy" id="8665"/>
    <lineage>
        <taxon>Eukaryota</taxon>
        <taxon>Metazoa</taxon>
        <taxon>Chordata</taxon>
        <taxon>Craniata</taxon>
        <taxon>Vertebrata</taxon>
        <taxon>Euteleostomi</taxon>
        <taxon>Lepidosauria</taxon>
        <taxon>Squamata</taxon>
        <taxon>Bifurcata</taxon>
        <taxon>Unidentata</taxon>
        <taxon>Episquamata</taxon>
        <taxon>Toxicofera</taxon>
        <taxon>Serpentes</taxon>
        <taxon>Colubroidea</taxon>
        <taxon>Elapidae</taxon>
        <taxon>Elapinae</taxon>
        <taxon>Ophiophagus</taxon>
    </lineage>
</organism>
<comment type="caution">
    <text evidence="2">The sequence shown here is derived from an EMBL/GenBank/DDBJ whole genome shotgun (WGS) entry which is preliminary data.</text>
</comment>
<evidence type="ECO:0000313" key="2">
    <source>
        <dbReference type="EMBL" id="ETE65560.1"/>
    </source>
</evidence>
<proteinExistence type="predicted"/>
<feature type="region of interest" description="Disordered" evidence="1">
    <location>
        <begin position="66"/>
        <end position="281"/>
    </location>
</feature>
<evidence type="ECO:0000256" key="1">
    <source>
        <dbReference type="SAM" id="MobiDB-lite"/>
    </source>
</evidence>
<feature type="compositionally biased region" description="Basic and acidic residues" evidence="1">
    <location>
        <begin position="229"/>
        <end position="273"/>
    </location>
</feature>
<feature type="compositionally biased region" description="Basic and acidic residues" evidence="1">
    <location>
        <begin position="713"/>
        <end position="723"/>
    </location>
</feature>
<keyword evidence="3" id="KW-1185">Reference proteome</keyword>
<feature type="compositionally biased region" description="Basic and acidic residues" evidence="1">
    <location>
        <begin position="66"/>
        <end position="93"/>
    </location>
</feature>
<feature type="region of interest" description="Disordered" evidence="1">
    <location>
        <begin position="709"/>
        <end position="735"/>
    </location>
</feature>
<feature type="region of interest" description="Disordered" evidence="1">
    <location>
        <begin position="921"/>
        <end position="954"/>
    </location>
</feature>
<dbReference type="Proteomes" id="UP000018936">
    <property type="component" value="Unassembled WGS sequence"/>
</dbReference>
<feature type="compositionally biased region" description="Acidic residues" evidence="1">
    <location>
        <begin position="724"/>
        <end position="735"/>
    </location>
</feature>